<evidence type="ECO:0000313" key="1">
    <source>
        <dbReference type="EMBL" id="KAI0026799.1"/>
    </source>
</evidence>
<protein>
    <submittedName>
        <fullName evidence="1">Uncharacterized protein</fullName>
    </submittedName>
</protein>
<comment type="caution">
    <text evidence="1">The sequence shown here is derived from an EMBL/GenBank/DDBJ whole genome shotgun (WGS) entry which is preliminary data.</text>
</comment>
<reference evidence="1" key="2">
    <citation type="journal article" date="2022" name="New Phytol.">
        <title>Evolutionary transition to the ectomycorrhizal habit in the genomes of a hyperdiverse lineage of mushroom-forming fungi.</title>
        <authorList>
            <person name="Looney B."/>
            <person name="Miyauchi S."/>
            <person name="Morin E."/>
            <person name="Drula E."/>
            <person name="Courty P.E."/>
            <person name="Kohler A."/>
            <person name="Kuo A."/>
            <person name="LaButti K."/>
            <person name="Pangilinan J."/>
            <person name="Lipzen A."/>
            <person name="Riley R."/>
            <person name="Andreopoulos W."/>
            <person name="He G."/>
            <person name="Johnson J."/>
            <person name="Nolan M."/>
            <person name="Tritt A."/>
            <person name="Barry K.W."/>
            <person name="Grigoriev I.V."/>
            <person name="Nagy L.G."/>
            <person name="Hibbett D."/>
            <person name="Henrissat B."/>
            <person name="Matheny P.B."/>
            <person name="Labbe J."/>
            <person name="Martin F.M."/>
        </authorList>
    </citation>
    <scope>NUCLEOTIDE SEQUENCE</scope>
    <source>
        <strain evidence="1">EC-137</strain>
    </source>
</reference>
<sequence length="511" mass="57544">MPVPLNSGKEHAATGIYDSEDHIIVGKQSYFRRLNSVRRFAASLLRREWPGYGFSDLLLGEFSRTIELADGGIATFPQASLKLAEDPSRLDTRALQRTPDFAVLAIEGIPEPTHSCGTVPRARIVLIEEDKPALQRHNSPVLIPGFSCRTILRDYVKQATMQVVIAMSSYDGQLFYTFLNQHDRFSLLRWTRPSDWDTKYVPALAAISTRRTSNNAKNKKRKLLCEERDEKQDCGSLTRSAFDAGDLEYLDIPPELMLQPELLFFYELTLNAGGFEFSDAYRYAIHLIVKHLEKGLRIPVTIQPSWFWTPRCSAVFESMDISDIRSQKLDELQAAVDLIKTDHELSILTRQIIMDDLKEDEDDIPVKKEKKANDKSYYGRKAAPSETDDGETIACRVRSRRSSSASIQPPSLDLIVDEAVVGDEGLEDTPGTLLESGAFGWQSRFLGDKTRAKSFTYPVDDTLYSCSFCTNMHYSVLVPEMLSPMFEGGLPTHTGSKAKRQTQTLYGITPT</sequence>
<proteinExistence type="predicted"/>
<keyword evidence="2" id="KW-1185">Reference proteome</keyword>
<dbReference type="EMBL" id="MU274181">
    <property type="protein sequence ID" value="KAI0026799.1"/>
    <property type="molecule type" value="Genomic_DNA"/>
</dbReference>
<name>A0ACB8Q4V0_9AGAM</name>
<accession>A0ACB8Q4V0</accession>
<gene>
    <name evidence="1" type="ORF">K488DRAFT_91855</name>
</gene>
<dbReference type="Proteomes" id="UP000814128">
    <property type="component" value="Unassembled WGS sequence"/>
</dbReference>
<evidence type="ECO:0000313" key="2">
    <source>
        <dbReference type="Proteomes" id="UP000814128"/>
    </source>
</evidence>
<reference evidence="1" key="1">
    <citation type="submission" date="2021-02" db="EMBL/GenBank/DDBJ databases">
        <authorList>
            <consortium name="DOE Joint Genome Institute"/>
            <person name="Ahrendt S."/>
            <person name="Looney B.P."/>
            <person name="Miyauchi S."/>
            <person name="Morin E."/>
            <person name="Drula E."/>
            <person name="Courty P.E."/>
            <person name="Chicoki N."/>
            <person name="Fauchery L."/>
            <person name="Kohler A."/>
            <person name="Kuo A."/>
            <person name="Labutti K."/>
            <person name="Pangilinan J."/>
            <person name="Lipzen A."/>
            <person name="Riley R."/>
            <person name="Andreopoulos W."/>
            <person name="He G."/>
            <person name="Johnson J."/>
            <person name="Barry K.W."/>
            <person name="Grigoriev I.V."/>
            <person name="Nagy L."/>
            <person name="Hibbett D."/>
            <person name="Henrissat B."/>
            <person name="Matheny P.B."/>
            <person name="Labbe J."/>
            <person name="Martin F."/>
        </authorList>
    </citation>
    <scope>NUCLEOTIDE SEQUENCE</scope>
    <source>
        <strain evidence="1">EC-137</strain>
    </source>
</reference>
<organism evidence="1 2">
    <name type="scientific">Vararia minispora EC-137</name>
    <dbReference type="NCBI Taxonomy" id="1314806"/>
    <lineage>
        <taxon>Eukaryota</taxon>
        <taxon>Fungi</taxon>
        <taxon>Dikarya</taxon>
        <taxon>Basidiomycota</taxon>
        <taxon>Agaricomycotina</taxon>
        <taxon>Agaricomycetes</taxon>
        <taxon>Russulales</taxon>
        <taxon>Lachnocladiaceae</taxon>
        <taxon>Vararia</taxon>
    </lineage>
</organism>